<dbReference type="STRING" id="1353537.TP2_09020"/>
<evidence type="ECO:0000256" key="2">
    <source>
        <dbReference type="SAM" id="SignalP"/>
    </source>
</evidence>
<dbReference type="InterPro" id="IPR021457">
    <property type="entry name" value="DUF3108"/>
</dbReference>
<organism evidence="3 4">
    <name type="scientific">Thioclava pacifica DSM 10166</name>
    <dbReference type="NCBI Taxonomy" id="1353537"/>
    <lineage>
        <taxon>Bacteria</taxon>
        <taxon>Pseudomonadati</taxon>
        <taxon>Pseudomonadota</taxon>
        <taxon>Alphaproteobacteria</taxon>
        <taxon>Rhodobacterales</taxon>
        <taxon>Paracoccaceae</taxon>
        <taxon>Thioclava</taxon>
    </lineage>
</organism>
<dbReference type="EMBL" id="AUND01000023">
    <property type="protein sequence ID" value="KEO53071.1"/>
    <property type="molecule type" value="Genomic_DNA"/>
</dbReference>
<dbReference type="Proteomes" id="UP000027432">
    <property type="component" value="Unassembled WGS sequence"/>
</dbReference>
<name>A0A074J6D6_9RHOB</name>
<dbReference type="RefSeq" id="WP_240473751.1">
    <property type="nucleotide sequence ID" value="NZ_AUND01000023.1"/>
</dbReference>
<proteinExistence type="predicted"/>
<dbReference type="Pfam" id="PF11306">
    <property type="entry name" value="DUF3108"/>
    <property type="match status" value="1"/>
</dbReference>
<sequence>MTSLLTRISRPLAGVVAAAMLATPIAAVPARADQSDRIVFDVELKGIRAGELSINGKITEGAYGANGVLQTAGLVGFLRKIKFTASVSGLFSNGRFTPLKYTEVDDAPNRDSRHEIIYNNGTPVSVSRVPPRKPKDRDVDPAKQGGTVDPLTALYAVLRDVPRDEACKLDVKMYDGARRSQVRLFNPRPDGKGLVCSGEYRRLEGFSEKDMKEKSRFAFTLYYDPSPKGGLQVDRIETDTIYGKGRLTRR</sequence>
<gene>
    <name evidence="3" type="ORF">TP2_09020</name>
</gene>
<dbReference type="AlphaFoldDB" id="A0A074J6D6"/>
<feature type="region of interest" description="Disordered" evidence="1">
    <location>
        <begin position="122"/>
        <end position="145"/>
    </location>
</feature>
<evidence type="ECO:0000256" key="1">
    <source>
        <dbReference type="SAM" id="MobiDB-lite"/>
    </source>
</evidence>
<feature type="chain" id="PRO_5001694555" description="DUF3108 domain-containing protein" evidence="2">
    <location>
        <begin position="33"/>
        <end position="250"/>
    </location>
</feature>
<keyword evidence="2" id="KW-0732">Signal</keyword>
<evidence type="ECO:0000313" key="4">
    <source>
        <dbReference type="Proteomes" id="UP000027432"/>
    </source>
</evidence>
<dbReference type="eggNOG" id="ENOG503082Q">
    <property type="taxonomic scope" value="Bacteria"/>
</dbReference>
<comment type="caution">
    <text evidence="3">The sequence shown here is derived from an EMBL/GenBank/DDBJ whole genome shotgun (WGS) entry which is preliminary data.</text>
</comment>
<keyword evidence="4" id="KW-1185">Reference proteome</keyword>
<evidence type="ECO:0000313" key="3">
    <source>
        <dbReference type="EMBL" id="KEO53071.1"/>
    </source>
</evidence>
<evidence type="ECO:0008006" key="5">
    <source>
        <dbReference type="Google" id="ProtNLM"/>
    </source>
</evidence>
<protein>
    <recommendedName>
        <fullName evidence="5">DUF3108 domain-containing protein</fullName>
    </recommendedName>
</protein>
<accession>A0A074J6D6</accession>
<reference evidence="3 4" key="1">
    <citation type="submission" date="2013-07" db="EMBL/GenBank/DDBJ databases">
        <title>Thioclava pacifica DSM 10166 Genome Sequencing.</title>
        <authorList>
            <person name="Lai Q."/>
            <person name="Shao Z."/>
        </authorList>
    </citation>
    <scope>NUCLEOTIDE SEQUENCE [LARGE SCALE GENOMIC DNA]</scope>
    <source>
        <strain evidence="3 4">DSM 10166</strain>
    </source>
</reference>
<feature type="signal peptide" evidence="2">
    <location>
        <begin position="1"/>
        <end position="32"/>
    </location>
</feature>